<evidence type="ECO:0000313" key="2">
    <source>
        <dbReference type="EMBL" id="CAL5971588.1"/>
    </source>
</evidence>
<protein>
    <submittedName>
        <fullName evidence="2">Hypothetical_protein</fullName>
    </submittedName>
</protein>
<dbReference type="EMBL" id="CAXDID020000003">
    <property type="protein sequence ID" value="CAL5971588.1"/>
    <property type="molecule type" value="Genomic_DNA"/>
</dbReference>
<dbReference type="Proteomes" id="UP001642409">
    <property type="component" value="Unassembled WGS sequence"/>
</dbReference>
<sequence>MQFQYYHQKQLLIQNCYYSKTQNLSSELTTSKQTCLRWLRHSFLFSFDKFLENEPLTFSSLTVSYFVRIKNSFCFADSALNLTQDCFTQHLNMNEVEMQNKNQFGVWLGEQYLIDAQIEKEEKHEHVLHNLELRHPPLFEYRHPSSFQKWPGCLQVRANLAQFGIFSVSDLVFHFSYRHLFKKYFENVIKFLVY</sequence>
<dbReference type="EMBL" id="CATOUU010000380">
    <property type="protein sequence ID" value="CAI9926926.1"/>
    <property type="molecule type" value="Genomic_DNA"/>
</dbReference>
<dbReference type="AlphaFoldDB" id="A0AA86NWI4"/>
<accession>A0AA86NWI4</accession>
<evidence type="ECO:0000313" key="3">
    <source>
        <dbReference type="Proteomes" id="UP001642409"/>
    </source>
</evidence>
<proteinExistence type="predicted"/>
<keyword evidence="3" id="KW-1185">Reference proteome</keyword>
<evidence type="ECO:0000313" key="1">
    <source>
        <dbReference type="EMBL" id="CAI9926926.1"/>
    </source>
</evidence>
<organism evidence="1">
    <name type="scientific">Hexamita inflata</name>
    <dbReference type="NCBI Taxonomy" id="28002"/>
    <lineage>
        <taxon>Eukaryota</taxon>
        <taxon>Metamonada</taxon>
        <taxon>Diplomonadida</taxon>
        <taxon>Hexamitidae</taxon>
        <taxon>Hexamitinae</taxon>
        <taxon>Hexamita</taxon>
    </lineage>
</organism>
<reference evidence="2 3" key="2">
    <citation type="submission" date="2024-07" db="EMBL/GenBank/DDBJ databases">
        <authorList>
            <person name="Akdeniz Z."/>
        </authorList>
    </citation>
    <scope>NUCLEOTIDE SEQUENCE [LARGE SCALE GENOMIC DNA]</scope>
</reference>
<gene>
    <name evidence="1" type="ORF">HINF_LOCUS14571</name>
    <name evidence="2" type="ORF">HINF_LOCUS1480</name>
</gene>
<reference evidence="1" key="1">
    <citation type="submission" date="2023-06" db="EMBL/GenBank/DDBJ databases">
        <authorList>
            <person name="Kurt Z."/>
        </authorList>
    </citation>
    <scope>NUCLEOTIDE SEQUENCE</scope>
</reference>
<comment type="caution">
    <text evidence="1">The sequence shown here is derived from an EMBL/GenBank/DDBJ whole genome shotgun (WGS) entry which is preliminary data.</text>
</comment>
<name>A0AA86NWI4_9EUKA</name>